<reference evidence="6" key="1">
    <citation type="submission" date="2019-08" db="EMBL/GenBank/DDBJ databases">
        <authorList>
            <person name="Kucharzyk K."/>
            <person name="Murdoch R.W."/>
            <person name="Higgins S."/>
            <person name="Loffler F."/>
        </authorList>
    </citation>
    <scope>NUCLEOTIDE SEQUENCE</scope>
</reference>
<evidence type="ECO:0000259" key="5">
    <source>
        <dbReference type="Pfam" id="PF04069"/>
    </source>
</evidence>
<feature type="domain" description="ABC-type glycine betaine transport system substrate-binding" evidence="5">
    <location>
        <begin position="42"/>
        <end position="283"/>
    </location>
</feature>
<dbReference type="GO" id="GO:0043190">
    <property type="term" value="C:ATP-binding cassette (ABC) transporter complex"/>
    <property type="evidence" value="ECO:0007669"/>
    <property type="project" value="InterPro"/>
</dbReference>
<dbReference type="GO" id="GO:0005275">
    <property type="term" value="F:amine transmembrane transporter activity"/>
    <property type="evidence" value="ECO:0007669"/>
    <property type="project" value="TreeGrafter"/>
</dbReference>
<dbReference type="Pfam" id="PF04069">
    <property type="entry name" value="OpuAC"/>
    <property type="match status" value="1"/>
</dbReference>
<dbReference type="InterPro" id="IPR007210">
    <property type="entry name" value="ABC_Gly_betaine_transp_sub-bd"/>
</dbReference>
<keyword evidence="2" id="KW-0813">Transport</keyword>
<accession>A0A644VAE2</accession>
<evidence type="ECO:0000256" key="1">
    <source>
        <dbReference type="ARBA" id="ARBA00004236"/>
    </source>
</evidence>
<dbReference type="PANTHER" id="PTHR47737:SF1">
    <property type="entry name" value="GLYCINE BETAINE_PROLINE BETAINE TRANSPORT SYSTEM PERMEASE PROTEIN PROW"/>
    <property type="match status" value="1"/>
</dbReference>
<name>A0A644VAE2_9ZZZZ</name>
<organism evidence="6">
    <name type="scientific">bioreactor metagenome</name>
    <dbReference type="NCBI Taxonomy" id="1076179"/>
    <lineage>
        <taxon>unclassified sequences</taxon>
        <taxon>metagenomes</taxon>
        <taxon>ecological metagenomes</taxon>
    </lineage>
</organism>
<gene>
    <name evidence="6" type="ORF">SDC9_34308</name>
</gene>
<dbReference type="GO" id="GO:0031460">
    <property type="term" value="P:glycine betaine transport"/>
    <property type="evidence" value="ECO:0007669"/>
    <property type="project" value="TreeGrafter"/>
</dbReference>
<dbReference type="GO" id="GO:0015226">
    <property type="term" value="F:carnitine transmembrane transporter activity"/>
    <property type="evidence" value="ECO:0007669"/>
    <property type="project" value="TreeGrafter"/>
</dbReference>
<proteinExistence type="predicted"/>
<evidence type="ECO:0000256" key="4">
    <source>
        <dbReference type="ARBA" id="ARBA00023136"/>
    </source>
</evidence>
<dbReference type="SUPFAM" id="SSF53850">
    <property type="entry name" value="Periplasmic binding protein-like II"/>
    <property type="match status" value="1"/>
</dbReference>
<evidence type="ECO:0000256" key="3">
    <source>
        <dbReference type="ARBA" id="ARBA00022475"/>
    </source>
</evidence>
<evidence type="ECO:0000313" key="6">
    <source>
        <dbReference type="EMBL" id="MPL88288.1"/>
    </source>
</evidence>
<dbReference type="Gene3D" id="3.10.105.10">
    <property type="entry name" value="Dipeptide-binding Protein, Domain 3"/>
    <property type="match status" value="2"/>
</dbReference>
<comment type="subcellular location">
    <subcellularLocation>
        <location evidence="1">Cell membrane</location>
    </subcellularLocation>
</comment>
<dbReference type="CDD" id="cd13639">
    <property type="entry name" value="PBP2_OpuAC_like"/>
    <property type="match status" value="1"/>
</dbReference>
<dbReference type="AlphaFoldDB" id="A0A644VAE2"/>
<dbReference type="Gene3D" id="3.40.190.100">
    <property type="entry name" value="Glycine betaine-binding periplasmic protein, domain 2"/>
    <property type="match status" value="1"/>
</dbReference>
<protein>
    <recommendedName>
        <fullName evidence="5">ABC-type glycine betaine transport system substrate-binding domain-containing protein</fullName>
    </recommendedName>
</protein>
<dbReference type="GO" id="GO:0015871">
    <property type="term" value="P:choline transport"/>
    <property type="evidence" value="ECO:0007669"/>
    <property type="project" value="TreeGrafter"/>
</dbReference>
<evidence type="ECO:0000256" key="2">
    <source>
        <dbReference type="ARBA" id="ARBA00022448"/>
    </source>
</evidence>
<dbReference type="EMBL" id="VSSQ01000254">
    <property type="protein sequence ID" value="MPL88288.1"/>
    <property type="molecule type" value="Genomic_DNA"/>
</dbReference>
<keyword evidence="3" id="KW-1003">Cell membrane</keyword>
<sequence length="296" mass="32562">MIEFNLKYMCMKRFLIVVALSVILGLLMLAAGCSGGGNKNGKKISIAYANWAEGIAMTHLAKVALEEKGYEVSLKNADVAPIFASVATGKADVFMDAWMPVTHADYMNQYGDKLEVLGEAFSNARIGLVVPSYVTVDSLDELKDVKEKFDGNIVGIDAGAGIMSATEKAIDAYQLDMKLQSSSGPAMTALLKKSIEDKTWIVVTGWTPHWMFSRFDLKFLKDPKGIFGDAERIDIVATKGFAEKDPLAAGFFRKFKLTNEQMSDLMGYLANDTVSEAEGAKMWKDKNQELVEGWFE</sequence>
<comment type="caution">
    <text evidence="6">The sequence shown here is derived from an EMBL/GenBank/DDBJ whole genome shotgun (WGS) entry which is preliminary data.</text>
</comment>
<dbReference type="PANTHER" id="PTHR47737">
    <property type="entry name" value="GLYCINE BETAINE/PROLINE BETAINE TRANSPORT SYSTEM PERMEASE PROTEIN PROW"/>
    <property type="match status" value="1"/>
</dbReference>
<keyword evidence="4" id="KW-0472">Membrane</keyword>
<dbReference type="PROSITE" id="PS51257">
    <property type="entry name" value="PROKAR_LIPOPROTEIN"/>
    <property type="match status" value="1"/>
</dbReference>